<dbReference type="InterPro" id="IPR029010">
    <property type="entry name" value="ThuA-like"/>
</dbReference>
<organism evidence="3 4">
    <name type="scientific">Novosphingobium flavum</name>
    <dbReference type="NCBI Taxonomy" id="1778672"/>
    <lineage>
        <taxon>Bacteria</taxon>
        <taxon>Pseudomonadati</taxon>
        <taxon>Pseudomonadota</taxon>
        <taxon>Alphaproteobacteria</taxon>
        <taxon>Sphingomonadales</taxon>
        <taxon>Sphingomonadaceae</taxon>
        <taxon>Novosphingobium</taxon>
    </lineage>
</organism>
<sequence>MRGLRVVAAIAASCAMALASPAAAKAPLLSCPLAGAPFSVDGPLVDVLLSPRASALLRAAFPGKVEGLPPLMATTKAPTFGAIMSIRGMAKWMGWPTASLAALDADLRQLPVTGADRIARCARYDDDRPVFRLPPRKPAILLFAKITGFRDGPSVEAGQRAVERLARENGWAVVVTDKGGVMRPEILRRFRVVVWNNVSGDVLTLPQRAAFRRYVEQGGGYVGIHGSAGDPLAFWDWYLDRLVGARFLGHPRDPQFQRATIRMERSPLGAKVPAEWSLTDEWYSFTANPRQSGAHVVATLDERSYAPGPEFTMGDHPIAWTRDVGRGRSFYSAIGHRPEVYDDARVLELMRAGIAWAGKLGPNLKER</sequence>
<evidence type="ECO:0000313" key="4">
    <source>
        <dbReference type="Proteomes" id="UP000566813"/>
    </source>
</evidence>
<evidence type="ECO:0000259" key="2">
    <source>
        <dbReference type="Pfam" id="PF06283"/>
    </source>
</evidence>
<feature type="chain" id="PRO_5031061078" evidence="1">
    <location>
        <begin position="25"/>
        <end position="367"/>
    </location>
</feature>
<dbReference type="SUPFAM" id="SSF52317">
    <property type="entry name" value="Class I glutamine amidotransferase-like"/>
    <property type="match status" value="1"/>
</dbReference>
<dbReference type="PANTHER" id="PTHR40469">
    <property type="entry name" value="SECRETED GLYCOSYL HYDROLASE"/>
    <property type="match status" value="1"/>
</dbReference>
<proteinExistence type="predicted"/>
<protein>
    <submittedName>
        <fullName evidence="3">ThuA domain-containing protein</fullName>
    </submittedName>
</protein>
<gene>
    <name evidence="3" type="ORF">H7F51_15485</name>
</gene>
<name>A0A7X1FTW6_9SPHN</name>
<evidence type="ECO:0000313" key="3">
    <source>
        <dbReference type="EMBL" id="MBC2666920.1"/>
    </source>
</evidence>
<comment type="caution">
    <text evidence="3">The sequence shown here is derived from an EMBL/GenBank/DDBJ whole genome shotgun (WGS) entry which is preliminary data.</text>
</comment>
<feature type="signal peptide" evidence="1">
    <location>
        <begin position="1"/>
        <end position="24"/>
    </location>
</feature>
<accession>A0A7X1FTW6</accession>
<dbReference type="Pfam" id="PF06283">
    <property type="entry name" value="ThuA"/>
    <property type="match status" value="1"/>
</dbReference>
<dbReference type="Proteomes" id="UP000566813">
    <property type="component" value="Unassembled WGS sequence"/>
</dbReference>
<dbReference type="EMBL" id="JACLAW010000013">
    <property type="protein sequence ID" value="MBC2666920.1"/>
    <property type="molecule type" value="Genomic_DNA"/>
</dbReference>
<keyword evidence="4" id="KW-1185">Reference proteome</keyword>
<keyword evidence="1" id="KW-0732">Signal</keyword>
<reference evidence="3 4" key="1">
    <citation type="submission" date="2020-08" db="EMBL/GenBank/DDBJ databases">
        <title>The genome sequence of type strain Novosphingobium flavum NBRC 111647.</title>
        <authorList>
            <person name="Liu Y."/>
        </authorList>
    </citation>
    <scope>NUCLEOTIDE SEQUENCE [LARGE SCALE GENOMIC DNA]</scope>
    <source>
        <strain evidence="3 4">NBRC 111647</strain>
    </source>
</reference>
<evidence type="ECO:0000256" key="1">
    <source>
        <dbReference type="SAM" id="SignalP"/>
    </source>
</evidence>
<feature type="domain" description="ThuA-like" evidence="2">
    <location>
        <begin position="140"/>
        <end position="357"/>
    </location>
</feature>
<dbReference type="AlphaFoldDB" id="A0A7X1FTW6"/>
<dbReference type="Gene3D" id="3.40.50.880">
    <property type="match status" value="1"/>
</dbReference>
<dbReference type="InterPro" id="IPR029062">
    <property type="entry name" value="Class_I_gatase-like"/>
</dbReference>
<dbReference type="PANTHER" id="PTHR40469:SF2">
    <property type="entry name" value="GALACTOSE-BINDING DOMAIN-LIKE SUPERFAMILY PROTEIN"/>
    <property type="match status" value="1"/>
</dbReference>